<dbReference type="Proteomes" id="UP000593892">
    <property type="component" value="Chromosome"/>
</dbReference>
<dbReference type="PANTHER" id="PTHR46889">
    <property type="entry name" value="TRANSPOSASE INSF FOR INSERTION SEQUENCE IS3B-RELATED"/>
    <property type="match status" value="1"/>
</dbReference>
<dbReference type="Gene3D" id="3.30.420.10">
    <property type="entry name" value="Ribonuclease H-like superfamily/Ribonuclease H"/>
    <property type="match status" value="1"/>
</dbReference>
<feature type="compositionally biased region" description="Polar residues" evidence="1">
    <location>
        <begin position="316"/>
        <end position="333"/>
    </location>
</feature>
<dbReference type="InterPro" id="IPR050900">
    <property type="entry name" value="Transposase_IS3/IS150/IS904"/>
</dbReference>
<dbReference type="PANTHER" id="PTHR46889:SF4">
    <property type="entry name" value="TRANSPOSASE INSO FOR INSERTION SEQUENCE ELEMENT IS911B-RELATED"/>
    <property type="match status" value="1"/>
</dbReference>
<protein>
    <submittedName>
        <fullName evidence="3">IS3 family transposase</fullName>
    </submittedName>
</protein>
<dbReference type="GO" id="GO:0015074">
    <property type="term" value="P:DNA integration"/>
    <property type="evidence" value="ECO:0007669"/>
    <property type="project" value="InterPro"/>
</dbReference>
<feature type="domain" description="Integrase catalytic" evidence="2">
    <location>
        <begin position="119"/>
        <end position="284"/>
    </location>
</feature>
<dbReference type="InterPro" id="IPR012337">
    <property type="entry name" value="RNaseH-like_sf"/>
</dbReference>
<dbReference type="KEGG" id="pfer:IRI77_37475"/>
<dbReference type="Pfam" id="PF00665">
    <property type="entry name" value="rve"/>
    <property type="match status" value="1"/>
</dbReference>
<evidence type="ECO:0000313" key="4">
    <source>
        <dbReference type="Proteomes" id="UP000593892"/>
    </source>
</evidence>
<evidence type="ECO:0000313" key="3">
    <source>
        <dbReference type="EMBL" id="QOY92281.1"/>
    </source>
</evidence>
<dbReference type="SUPFAM" id="SSF53098">
    <property type="entry name" value="Ribonuclease H-like"/>
    <property type="match status" value="1"/>
</dbReference>
<dbReference type="NCBIfam" id="NF033516">
    <property type="entry name" value="transpos_IS3"/>
    <property type="match status" value="1"/>
</dbReference>
<evidence type="ECO:0000256" key="1">
    <source>
        <dbReference type="SAM" id="MobiDB-lite"/>
    </source>
</evidence>
<accession>A0A7S7NYT4</accession>
<dbReference type="InterPro" id="IPR048020">
    <property type="entry name" value="Transpos_IS3"/>
</dbReference>
<evidence type="ECO:0000259" key="2">
    <source>
        <dbReference type="PROSITE" id="PS50994"/>
    </source>
</evidence>
<dbReference type="PROSITE" id="PS50994">
    <property type="entry name" value="INTEGRASE"/>
    <property type="match status" value="1"/>
</dbReference>
<gene>
    <name evidence="3" type="ORF">IRI77_37475</name>
</gene>
<dbReference type="AlphaFoldDB" id="A0A7S7NYT4"/>
<reference evidence="3 4" key="1">
    <citation type="submission" date="2020-10" db="EMBL/GenBank/DDBJ databases">
        <title>Complete genome sequence of Paludibaculum fermentans P105T, a facultatively anaerobic acidobacterium capable of dissimilatory Fe(III) reduction.</title>
        <authorList>
            <person name="Dedysh S.N."/>
            <person name="Beletsky A.V."/>
            <person name="Kulichevskaya I.S."/>
            <person name="Mardanov A.V."/>
            <person name="Ravin N.V."/>
        </authorList>
    </citation>
    <scope>NUCLEOTIDE SEQUENCE [LARGE SCALE GENOMIC DNA]</scope>
    <source>
        <strain evidence="3 4">P105</strain>
    </source>
</reference>
<keyword evidence="4" id="KW-1185">Reference proteome</keyword>
<sequence>MMEAATALALQVGTRPACVALGVPRATFYRRLAPFYGPRPAPTRPARGLSDVERETVLAQLNSPRFRDQSPAEVAATLLDEGQYLCSSRTMYRVLDEAGGTRERRDQLSHPTYQKPELLASGPNELWSWNITKLLGPAKWTYFYLYVVLDVFSRYVVGWMLAHRESAQLAKQLFEDTCRKQGIQPEQLTVHADRGSSMTSKPVAFLLSDLGITKTHSRPHVSNDNPYSESQFRTLKYRPGFPDRFGCIQDARAFAVDFFHWYNEEHHHSGISLLTPSVLHHGEAPQVIASRQTVLDAAYLVHPERFVKQAPKANPAPSQVWINKPSTSEDNTQ</sequence>
<name>A0A7S7NYT4_PALFE</name>
<organism evidence="3 4">
    <name type="scientific">Paludibaculum fermentans</name>
    <dbReference type="NCBI Taxonomy" id="1473598"/>
    <lineage>
        <taxon>Bacteria</taxon>
        <taxon>Pseudomonadati</taxon>
        <taxon>Acidobacteriota</taxon>
        <taxon>Terriglobia</taxon>
        <taxon>Bryobacterales</taxon>
        <taxon>Bryobacteraceae</taxon>
        <taxon>Paludibaculum</taxon>
    </lineage>
</organism>
<dbReference type="InterPro" id="IPR036397">
    <property type="entry name" value="RNaseH_sf"/>
</dbReference>
<dbReference type="GO" id="GO:0003676">
    <property type="term" value="F:nucleic acid binding"/>
    <property type="evidence" value="ECO:0007669"/>
    <property type="project" value="InterPro"/>
</dbReference>
<proteinExistence type="predicted"/>
<feature type="region of interest" description="Disordered" evidence="1">
    <location>
        <begin position="310"/>
        <end position="333"/>
    </location>
</feature>
<dbReference type="EMBL" id="CP063849">
    <property type="protein sequence ID" value="QOY92281.1"/>
    <property type="molecule type" value="Genomic_DNA"/>
</dbReference>
<dbReference type="InterPro" id="IPR001584">
    <property type="entry name" value="Integrase_cat-core"/>
</dbReference>